<protein>
    <submittedName>
        <fullName evidence="7">Zn-finger domain of CDGSH type-containing protein</fullName>
    </submittedName>
</protein>
<evidence type="ECO:0000313" key="8">
    <source>
        <dbReference type="Proteomes" id="UP000198397"/>
    </source>
</evidence>
<proteinExistence type="predicted"/>
<feature type="compositionally biased region" description="Basic and acidic residues" evidence="5">
    <location>
        <begin position="1"/>
        <end position="19"/>
    </location>
</feature>
<evidence type="ECO:0000259" key="6">
    <source>
        <dbReference type="SMART" id="SM00704"/>
    </source>
</evidence>
<feature type="domain" description="Iron-binding zinc finger CDGSH type" evidence="6">
    <location>
        <begin position="12"/>
        <end position="52"/>
    </location>
</feature>
<dbReference type="GO" id="GO:0005737">
    <property type="term" value="C:cytoplasm"/>
    <property type="evidence" value="ECO:0007669"/>
    <property type="project" value="UniProtKB-ARBA"/>
</dbReference>
<dbReference type="InterPro" id="IPR042216">
    <property type="entry name" value="MitoNEET_CISD"/>
</dbReference>
<dbReference type="Pfam" id="PF09360">
    <property type="entry name" value="zf-CDGSH"/>
    <property type="match status" value="1"/>
</dbReference>
<keyword evidence="2" id="KW-0479">Metal-binding</keyword>
<evidence type="ECO:0000256" key="1">
    <source>
        <dbReference type="ARBA" id="ARBA00022714"/>
    </source>
</evidence>
<name>A0A238V8V5_HALVU</name>
<dbReference type="EMBL" id="FZNQ01000002">
    <property type="protein sequence ID" value="SNR29969.1"/>
    <property type="molecule type" value="Genomic_DNA"/>
</dbReference>
<evidence type="ECO:0000313" key="7">
    <source>
        <dbReference type="EMBL" id="SNR29969.1"/>
    </source>
</evidence>
<dbReference type="Proteomes" id="UP000198397">
    <property type="component" value="Unassembled WGS sequence"/>
</dbReference>
<accession>A0A238V8V5</accession>
<dbReference type="AlphaFoldDB" id="A0A238V8V5"/>
<dbReference type="GO" id="GO:0046872">
    <property type="term" value="F:metal ion binding"/>
    <property type="evidence" value="ECO:0007669"/>
    <property type="project" value="UniProtKB-KW"/>
</dbReference>
<feature type="region of interest" description="Disordered" evidence="5">
    <location>
        <begin position="1"/>
        <end position="21"/>
    </location>
</feature>
<sequence>MCMPREVTHEAKGPQRLDESDMGDDGAIYVCRCGLSKNKPFCDGSHNATADEDADALYKYENDDADGSRREIAEITYVEE</sequence>
<keyword evidence="8" id="KW-1185">Reference proteome</keyword>
<dbReference type="InterPro" id="IPR018967">
    <property type="entry name" value="FeS-contain_CDGSH-typ"/>
</dbReference>
<keyword evidence="1" id="KW-0001">2Fe-2S</keyword>
<keyword evidence="3" id="KW-0408">Iron</keyword>
<evidence type="ECO:0000256" key="4">
    <source>
        <dbReference type="ARBA" id="ARBA00023014"/>
    </source>
</evidence>
<reference evidence="7 8" key="1">
    <citation type="submission" date="2017-06" db="EMBL/GenBank/DDBJ databases">
        <authorList>
            <person name="Kim H.J."/>
            <person name="Triplett B.A."/>
        </authorList>
    </citation>
    <scope>NUCLEOTIDE SEQUENCE [LARGE SCALE GENOMIC DNA]</scope>
    <source>
        <strain evidence="7 8">DSM 8800</strain>
    </source>
</reference>
<gene>
    <name evidence="7" type="ORF">SAMN06264855_1027</name>
</gene>
<evidence type="ECO:0000256" key="5">
    <source>
        <dbReference type="SAM" id="MobiDB-lite"/>
    </source>
</evidence>
<dbReference type="Gene3D" id="3.40.5.90">
    <property type="entry name" value="CDGSH iron-sulfur domain, mitoNEET-type"/>
    <property type="match status" value="1"/>
</dbReference>
<dbReference type="SMART" id="SM00704">
    <property type="entry name" value="ZnF_CDGSH"/>
    <property type="match status" value="1"/>
</dbReference>
<keyword evidence="4" id="KW-0411">Iron-sulfur</keyword>
<organism evidence="7 8">
    <name type="scientific">Halorubrum vacuolatum</name>
    <name type="common">Natronobacterium vacuolatum</name>
    <dbReference type="NCBI Taxonomy" id="63740"/>
    <lineage>
        <taxon>Archaea</taxon>
        <taxon>Methanobacteriati</taxon>
        <taxon>Methanobacteriota</taxon>
        <taxon>Stenosarchaea group</taxon>
        <taxon>Halobacteria</taxon>
        <taxon>Halobacteriales</taxon>
        <taxon>Haloferacaceae</taxon>
        <taxon>Halorubrum</taxon>
    </lineage>
</organism>
<dbReference type="GO" id="GO:0051537">
    <property type="term" value="F:2 iron, 2 sulfur cluster binding"/>
    <property type="evidence" value="ECO:0007669"/>
    <property type="project" value="UniProtKB-KW"/>
</dbReference>
<evidence type="ECO:0000256" key="2">
    <source>
        <dbReference type="ARBA" id="ARBA00022723"/>
    </source>
</evidence>
<evidence type="ECO:0000256" key="3">
    <source>
        <dbReference type="ARBA" id="ARBA00023004"/>
    </source>
</evidence>